<proteinExistence type="predicted"/>
<sequence length="152" mass="16322">MSLSPGLLRALQGLGALWTSPNTLIGLAAGTAGMLAGARPSWNGRDCAIVFREFPWGPGGAITLGNVILHTGPVLDVPCRTYAHQAGHATEPVIGLHDHERAHVYQYLVLGPLYLPVYLLCGGVSARNPFERAADVYALQGRGWWPSWRAAR</sequence>
<dbReference type="Proteomes" id="UP001320691">
    <property type="component" value="Unassembled WGS sequence"/>
</dbReference>
<name>A0AAW5PEZ3_9GAMM</name>
<dbReference type="RefSeq" id="WP_259259733.1">
    <property type="nucleotide sequence ID" value="NZ_JANUEK010000002.1"/>
</dbReference>
<organism evidence="1 2">
    <name type="scientific">Stenotrophomonas rhizophila</name>
    <dbReference type="NCBI Taxonomy" id="216778"/>
    <lineage>
        <taxon>Bacteria</taxon>
        <taxon>Pseudomonadati</taxon>
        <taxon>Pseudomonadota</taxon>
        <taxon>Gammaproteobacteria</taxon>
        <taxon>Lysobacterales</taxon>
        <taxon>Lysobacteraceae</taxon>
        <taxon>Stenotrophomonas</taxon>
    </lineage>
</organism>
<accession>A0AAW5PEZ3</accession>
<evidence type="ECO:0000313" key="2">
    <source>
        <dbReference type="Proteomes" id="UP001320691"/>
    </source>
</evidence>
<protein>
    <submittedName>
        <fullName evidence="1">Uncharacterized protein</fullName>
    </submittedName>
</protein>
<reference evidence="1" key="1">
    <citation type="submission" date="2022-08" db="EMBL/GenBank/DDBJ databases">
        <title>Genomic analyses of the natural microbiome of Caenorhabditis elegans.</title>
        <authorList>
            <person name="Samuel B."/>
        </authorList>
    </citation>
    <scope>NUCLEOTIDE SEQUENCE</scope>
    <source>
        <strain evidence="1">BIGb0277</strain>
    </source>
</reference>
<gene>
    <name evidence="1" type="ORF">M2412_000933</name>
</gene>
<dbReference type="EMBL" id="JANUEK010000002">
    <property type="protein sequence ID" value="MCS4278966.1"/>
    <property type="molecule type" value="Genomic_DNA"/>
</dbReference>
<dbReference type="AlphaFoldDB" id="A0AAW5PEZ3"/>
<evidence type="ECO:0000313" key="1">
    <source>
        <dbReference type="EMBL" id="MCS4278966.1"/>
    </source>
</evidence>
<comment type="caution">
    <text evidence="1">The sequence shown here is derived from an EMBL/GenBank/DDBJ whole genome shotgun (WGS) entry which is preliminary data.</text>
</comment>